<feature type="compositionally biased region" description="Basic and acidic residues" evidence="7">
    <location>
        <begin position="401"/>
        <end position="413"/>
    </location>
</feature>
<evidence type="ECO:0000256" key="2">
    <source>
        <dbReference type="ARBA" id="ARBA00008446"/>
    </source>
</evidence>
<keyword evidence="10" id="KW-1185">Reference proteome</keyword>
<evidence type="ECO:0000256" key="6">
    <source>
        <dbReference type="PROSITE-ProRule" id="PRU00108"/>
    </source>
</evidence>
<feature type="region of interest" description="Disordered" evidence="7">
    <location>
        <begin position="235"/>
        <end position="449"/>
    </location>
</feature>
<evidence type="ECO:0000313" key="10">
    <source>
        <dbReference type="Proteomes" id="UP001642483"/>
    </source>
</evidence>
<comment type="similarity">
    <text evidence="2">Belongs to the TALE/IRO homeobox family.</text>
</comment>
<comment type="subcellular location">
    <subcellularLocation>
        <location evidence="1 6">Nucleus</location>
    </subcellularLocation>
</comment>
<feature type="region of interest" description="Disordered" evidence="7">
    <location>
        <begin position="535"/>
        <end position="570"/>
    </location>
</feature>
<evidence type="ECO:0000256" key="4">
    <source>
        <dbReference type="ARBA" id="ARBA00023155"/>
    </source>
</evidence>
<dbReference type="EMBL" id="CAWYQH010000098">
    <property type="protein sequence ID" value="CAK8685032.1"/>
    <property type="molecule type" value="Genomic_DNA"/>
</dbReference>
<dbReference type="Proteomes" id="UP001642483">
    <property type="component" value="Unassembled WGS sequence"/>
</dbReference>
<feature type="region of interest" description="Disordered" evidence="7">
    <location>
        <begin position="667"/>
        <end position="693"/>
    </location>
</feature>
<dbReference type="Pfam" id="PF05920">
    <property type="entry name" value="Homeobox_KN"/>
    <property type="match status" value="1"/>
</dbReference>
<sequence>MMLIPQSLGMGHNDSHKPGFFTNQALSSPSVATASVSSEGHPSVADTAQAIGCYPAGDSYLLPGRMQPEFPNINMHSAQPGSSALTSPASYGPVPAAVAPGPGIMTPQYGSPPMEHSPYYPPLGSGYDGMKPGSGEIWGGSYPQAPASYYPGYENAFGPSYYDRYPMDVCMNDGVRRKNATRESTNTLKAWLQEHKKNPYPTKGEKIMLAIITKMTLTQVSTWFANARRRLKKENKMTWVPKNRSNDSTNGSNDKKVDDDDEQSVDIDGKTDIDQSADSDDSGDREVTSTNNNDVMNEDYMVDGKSTPFPAPNDTDTNPQTSTEYTASNTPPDVAESKYTPSDEANSAIWTPTNENKVGYQAENRLPHDTRPSSQGAFYQEFPDERYTKPPAAMSKSSSELPREAEEESRASNDCRYTQPWNDGSYNSPAAHPGVDSTTHQLANRGAEEERTVVIGASPSSSGHQFATTYQHDIHVSGGGRFPGKTDFISPEQGDGLPGVSGSTVTRCSAATSPYMRGYPQLTPPPCHANQPNNFYGAERLPPPPALGHSTGYYPPQQDLNQPHENAPQPGHLHANYIPGADIIQTRTSTMVGGATHSPGSTTSPVPRPLYHSHNQGNFPSSYYGSATISSALGSQDALYSSTYYRQDGRGMPGQVLVEDVLMKSGTGGNIASYPRYGSVDGGTLDRRASPRD</sequence>
<feature type="DNA-binding region" description="Homeobox" evidence="6">
    <location>
        <begin position="173"/>
        <end position="235"/>
    </location>
</feature>
<dbReference type="SUPFAM" id="SSF46689">
    <property type="entry name" value="Homeodomain-like"/>
    <property type="match status" value="1"/>
</dbReference>
<feature type="compositionally biased region" description="Polar residues" evidence="7">
    <location>
        <begin position="339"/>
        <end position="356"/>
    </location>
</feature>
<accession>A0ABP0G1U5</accession>
<dbReference type="PROSITE" id="PS00027">
    <property type="entry name" value="HOMEOBOX_1"/>
    <property type="match status" value="1"/>
</dbReference>
<evidence type="ECO:0000259" key="8">
    <source>
        <dbReference type="PROSITE" id="PS50071"/>
    </source>
</evidence>
<dbReference type="Gene3D" id="1.10.10.60">
    <property type="entry name" value="Homeodomain-like"/>
    <property type="match status" value="1"/>
</dbReference>
<dbReference type="InterPro" id="IPR009057">
    <property type="entry name" value="Homeodomain-like_sf"/>
</dbReference>
<dbReference type="InterPro" id="IPR017970">
    <property type="entry name" value="Homeobox_CS"/>
</dbReference>
<name>A0ABP0G1U5_CLALP</name>
<feature type="compositionally biased region" description="Basic and acidic residues" evidence="7">
    <location>
        <begin position="684"/>
        <end position="693"/>
    </location>
</feature>
<evidence type="ECO:0000256" key="1">
    <source>
        <dbReference type="ARBA" id="ARBA00004123"/>
    </source>
</evidence>
<dbReference type="InterPro" id="IPR008422">
    <property type="entry name" value="KN_HD"/>
</dbReference>
<keyword evidence="5 6" id="KW-0539">Nucleus</keyword>
<keyword evidence="4 6" id="KW-0371">Homeobox</keyword>
<evidence type="ECO:0000256" key="5">
    <source>
        <dbReference type="ARBA" id="ARBA00023242"/>
    </source>
</evidence>
<organism evidence="9 10">
    <name type="scientific">Clavelina lepadiformis</name>
    <name type="common">Light-bulb sea squirt</name>
    <name type="synonym">Ascidia lepadiformis</name>
    <dbReference type="NCBI Taxonomy" id="159417"/>
    <lineage>
        <taxon>Eukaryota</taxon>
        <taxon>Metazoa</taxon>
        <taxon>Chordata</taxon>
        <taxon>Tunicata</taxon>
        <taxon>Ascidiacea</taxon>
        <taxon>Aplousobranchia</taxon>
        <taxon>Clavelinidae</taxon>
        <taxon>Clavelina</taxon>
    </lineage>
</organism>
<keyword evidence="3 6" id="KW-0238">DNA-binding</keyword>
<dbReference type="CDD" id="cd00086">
    <property type="entry name" value="homeodomain"/>
    <property type="match status" value="1"/>
</dbReference>
<comment type="caution">
    <text evidence="9">The sequence shown here is derived from an EMBL/GenBank/DDBJ whole genome shotgun (WGS) entry which is preliminary data.</text>
</comment>
<evidence type="ECO:0000256" key="3">
    <source>
        <dbReference type="ARBA" id="ARBA00023125"/>
    </source>
</evidence>
<evidence type="ECO:0000313" key="9">
    <source>
        <dbReference type="EMBL" id="CAK8685032.1"/>
    </source>
</evidence>
<feature type="domain" description="Homeobox" evidence="8">
    <location>
        <begin position="171"/>
        <end position="234"/>
    </location>
</feature>
<evidence type="ECO:0000256" key="7">
    <source>
        <dbReference type="SAM" id="MobiDB-lite"/>
    </source>
</evidence>
<reference evidence="9 10" key="1">
    <citation type="submission" date="2024-02" db="EMBL/GenBank/DDBJ databases">
        <authorList>
            <person name="Daric V."/>
            <person name="Darras S."/>
        </authorList>
    </citation>
    <scope>NUCLEOTIDE SEQUENCE [LARGE SCALE GENOMIC DNA]</scope>
</reference>
<proteinExistence type="inferred from homology"/>
<gene>
    <name evidence="9" type="ORF">CVLEPA_LOCUS16194</name>
</gene>
<feature type="compositionally biased region" description="Polar residues" evidence="7">
    <location>
        <begin position="415"/>
        <end position="428"/>
    </location>
</feature>
<dbReference type="PANTHER" id="PTHR11211">
    <property type="entry name" value="IROQUOIS-CLASS HOMEODOMAIN PROTEIN IRX"/>
    <property type="match status" value="1"/>
</dbReference>
<protein>
    <recommendedName>
        <fullName evidence="8">Homeobox domain-containing protein</fullName>
    </recommendedName>
</protein>
<dbReference type="PANTHER" id="PTHR11211:SF40">
    <property type="entry name" value="MIRROR, ISOFORM C"/>
    <property type="match status" value="1"/>
</dbReference>
<dbReference type="InterPro" id="IPR001356">
    <property type="entry name" value="HD"/>
</dbReference>
<feature type="compositionally biased region" description="Polar residues" evidence="7">
    <location>
        <begin position="314"/>
        <end position="331"/>
    </location>
</feature>
<dbReference type="PROSITE" id="PS50071">
    <property type="entry name" value="HOMEOBOX_2"/>
    <property type="match status" value="1"/>
</dbReference>
<dbReference type="SMART" id="SM00389">
    <property type="entry name" value="HOX"/>
    <property type="match status" value="1"/>
</dbReference>